<evidence type="ECO:0000313" key="3">
    <source>
        <dbReference type="Proteomes" id="UP000789326"/>
    </source>
</evidence>
<evidence type="ECO:0000313" key="2">
    <source>
        <dbReference type="EMBL" id="CAH0145157.1"/>
    </source>
</evidence>
<organism evidence="2 3">
    <name type="scientific">Peribacillus simplex</name>
    <dbReference type="NCBI Taxonomy" id="1478"/>
    <lineage>
        <taxon>Bacteria</taxon>
        <taxon>Bacillati</taxon>
        <taxon>Bacillota</taxon>
        <taxon>Bacilli</taxon>
        <taxon>Bacillales</taxon>
        <taxon>Bacillaceae</taxon>
        <taxon>Peribacillus</taxon>
    </lineage>
</organism>
<dbReference type="EMBL" id="CAKKMG010000004">
    <property type="protein sequence ID" value="CAH0145157.1"/>
    <property type="molecule type" value="Genomic_DNA"/>
</dbReference>
<keyword evidence="1" id="KW-1133">Transmembrane helix</keyword>
<dbReference type="Proteomes" id="UP000789326">
    <property type="component" value="Unassembled WGS sequence"/>
</dbReference>
<keyword evidence="1" id="KW-0812">Transmembrane</keyword>
<protein>
    <submittedName>
        <fullName evidence="2">Uncharacterized protein</fullName>
    </submittedName>
</protein>
<dbReference type="AlphaFoldDB" id="A0A9W4KTR5"/>
<comment type="caution">
    <text evidence="2">The sequence shown here is derived from an EMBL/GenBank/DDBJ whole genome shotgun (WGS) entry which is preliminary data.</text>
</comment>
<reference evidence="2" key="1">
    <citation type="submission" date="2021-11" db="EMBL/GenBank/DDBJ databases">
        <authorList>
            <person name="Bulgarelli D."/>
        </authorList>
    </citation>
    <scope>NUCLEOTIDE SEQUENCE</scope>
    <source>
        <strain evidence="2">Bi133</strain>
    </source>
</reference>
<sequence>MNNNAWQFQNFITSIDEFNPFVFVGTVILHTPSPLASFAKQDAWLAAFLGTGIALIFVWFYIRVENLYPDLALDQINDKVSVSFSTVPSSGEFNKNSLSRLNLKTSLKSTMVANNDYTDVSGGFKKEHHKNTPRFNSPGCIWLN</sequence>
<dbReference type="RefSeq" id="WP_230300631.1">
    <property type="nucleotide sequence ID" value="NZ_CAKKMG010000004.1"/>
</dbReference>
<evidence type="ECO:0000256" key="1">
    <source>
        <dbReference type="SAM" id="Phobius"/>
    </source>
</evidence>
<accession>A0A9W4KTR5</accession>
<gene>
    <name evidence="2" type="ORF">SRABI133_00570</name>
</gene>
<proteinExistence type="predicted"/>
<keyword evidence="1" id="KW-0472">Membrane</keyword>
<name>A0A9W4KTR5_9BACI</name>
<feature type="transmembrane region" description="Helical" evidence="1">
    <location>
        <begin position="43"/>
        <end position="62"/>
    </location>
</feature>